<dbReference type="Pfam" id="PF02283">
    <property type="entry name" value="CobU"/>
    <property type="match status" value="1"/>
</dbReference>
<comment type="pathway">
    <text evidence="6 14">Cofactor biosynthesis; adenosylcobalamin biosynthesis; adenosylcobalamin from cob(II)yrinate a,c-diamide: step 5/7.</text>
</comment>
<keyword evidence="10 14" id="KW-0547">Nucleotide-binding</keyword>
<dbReference type="GO" id="GO:0005524">
    <property type="term" value="F:ATP binding"/>
    <property type="evidence" value="ECO:0007669"/>
    <property type="project" value="UniProtKB-UniRule"/>
</dbReference>
<dbReference type="AlphaFoldDB" id="A0A7W4IXD8"/>
<evidence type="ECO:0000313" key="17">
    <source>
        <dbReference type="EMBL" id="MBB2170791.1"/>
    </source>
</evidence>
<dbReference type="UniPathway" id="UPA00148">
    <property type="reaction ID" value="UER00236"/>
</dbReference>
<protein>
    <recommendedName>
        <fullName evidence="14">Bifunctional adenosylcobalamin biosynthesis protein</fullName>
        <ecNumber evidence="14">2.7.1.156</ecNumber>
        <ecNumber evidence="14">2.7.7.62</ecNumber>
    </recommendedName>
</protein>
<dbReference type="CDD" id="cd00544">
    <property type="entry name" value="CobU"/>
    <property type="match status" value="1"/>
</dbReference>
<evidence type="ECO:0000256" key="7">
    <source>
        <dbReference type="ARBA" id="ARBA00007490"/>
    </source>
</evidence>
<evidence type="ECO:0000256" key="11">
    <source>
        <dbReference type="ARBA" id="ARBA00022777"/>
    </source>
</evidence>
<keyword evidence="9 14" id="KW-0808">Transferase</keyword>
<comment type="pathway">
    <text evidence="5 14">Cofactor biosynthesis; adenosylcobalamin biosynthesis; adenosylcobalamin from cob(II)yrinate a,c-diamide: step 6/7.</text>
</comment>
<proteinExistence type="inferred from homology"/>
<sequence length="177" mass="19207">MASVETEARTECTLVLGGVRSGKSRHAEQLLMAVPAPWIYIATARAWDEEMQARIERHREDRAVGWQTVEEPLGLAGALEEAGQAPVLVDCLTLWLTNLLLAERDIASETGAVLRVLARRSAPTVLVSNEVGLGIVPETPLGRRFRDEAGWLNQAVACAARRVVFMVAGLPMIVKAG</sequence>
<evidence type="ECO:0000256" key="8">
    <source>
        <dbReference type="ARBA" id="ARBA00022573"/>
    </source>
</evidence>
<keyword evidence="8 14" id="KW-0169">Cobalamin biosynthesis</keyword>
<comment type="function">
    <text evidence="4 14">Catalyzes ATP-dependent phosphorylation of adenosylcobinamide and addition of GMP to adenosylcobinamide phosphate.</text>
</comment>
<evidence type="ECO:0000256" key="15">
    <source>
        <dbReference type="PIRSR" id="PIRSR006135-1"/>
    </source>
</evidence>
<keyword evidence="13 14" id="KW-0342">GTP-binding</keyword>
<evidence type="ECO:0000256" key="6">
    <source>
        <dbReference type="ARBA" id="ARBA00005159"/>
    </source>
</evidence>
<comment type="catalytic activity">
    <reaction evidence="2 14">
        <text>adenosylcob(III)inamide phosphate + GTP + H(+) = adenosylcob(III)inamide-GDP + diphosphate</text>
        <dbReference type="Rhea" id="RHEA:22712"/>
        <dbReference type="ChEBI" id="CHEBI:15378"/>
        <dbReference type="ChEBI" id="CHEBI:33019"/>
        <dbReference type="ChEBI" id="CHEBI:37565"/>
        <dbReference type="ChEBI" id="CHEBI:58502"/>
        <dbReference type="ChEBI" id="CHEBI:60487"/>
        <dbReference type="EC" id="2.7.7.62"/>
    </reaction>
</comment>
<evidence type="ECO:0000256" key="5">
    <source>
        <dbReference type="ARBA" id="ARBA00004692"/>
    </source>
</evidence>
<evidence type="ECO:0000313" key="18">
    <source>
        <dbReference type="Proteomes" id="UP000577891"/>
    </source>
</evidence>
<evidence type="ECO:0000256" key="3">
    <source>
        <dbReference type="ARBA" id="ARBA00001522"/>
    </source>
</evidence>
<evidence type="ECO:0000256" key="2">
    <source>
        <dbReference type="ARBA" id="ARBA00000711"/>
    </source>
</evidence>
<evidence type="ECO:0000256" key="9">
    <source>
        <dbReference type="ARBA" id="ARBA00022679"/>
    </source>
</evidence>
<feature type="binding site" evidence="16">
    <location>
        <begin position="42"/>
        <end position="44"/>
    </location>
    <ligand>
        <name>GTP</name>
        <dbReference type="ChEBI" id="CHEBI:37565"/>
    </ligand>
</feature>
<dbReference type="EC" id="2.7.7.62" evidence="14"/>
<dbReference type="GO" id="GO:0008820">
    <property type="term" value="F:cobinamide phosphate guanylyltransferase activity"/>
    <property type="evidence" value="ECO:0007669"/>
    <property type="project" value="UniProtKB-UniRule"/>
</dbReference>
<dbReference type="RefSeq" id="WP_246384751.1">
    <property type="nucleotide sequence ID" value="NZ_BAABGB010000014.1"/>
</dbReference>
<evidence type="ECO:0000256" key="10">
    <source>
        <dbReference type="ARBA" id="ARBA00022741"/>
    </source>
</evidence>
<dbReference type="Gene3D" id="3.40.50.300">
    <property type="entry name" value="P-loop containing nucleotide triphosphate hydrolases"/>
    <property type="match status" value="1"/>
</dbReference>
<dbReference type="PANTHER" id="PTHR34848:SF1">
    <property type="entry name" value="BIFUNCTIONAL ADENOSYLCOBALAMIN BIOSYNTHESIS PROTEIN COBU"/>
    <property type="match status" value="1"/>
</dbReference>
<dbReference type="GO" id="GO:0009236">
    <property type="term" value="P:cobalamin biosynthetic process"/>
    <property type="evidence" value="ECO:0007669"/>
    <property type="project" value="UniProtKB-UniRule"/>
</dbReference>
<dbReference type="NCBIfam" id="NF004469">
    <property type="entry name" value="PRK05800.1"/>
    <property type="match status" value="1"/>
</dbReference>
<dbReference type="GO" id="GO:0005525">
    <property type="term" value="F:GTP binding"/>
    <property type="evidence" value="ECO:0007669"/>
    <property type="project" value="UniProtKB-UniRule"/>
</dbReference>
<name>A0A7W4IXD8_9PROT</name>
<dbReference type="EMBL" id="JABEQE010000001">
    <property type="protein sequence ID" value="MBB2170791.1"/>
    <property type="molecule type" value="Genomic_DNA"/>
</dbReference>
<reference evidence="17 18" key="1">
    <citation type="submission" date="2020-04" db="EMBL/GenBank/DDBJ databases">
        <title>Description of novel Gluconacetobacter.</title>
        <authorList>
            <person name="Sombolestani A."/>
        </authorList>
    </citation>
    <scope>NUCLEOTIDE SEQUENCE [LARGE SCALE GENOMIC DNA]</scope>
    <source>
        <strain evidence="17 18">LMG 27724</strain>
    </source>
</reference>
<evidence type="ECO:0000256" key="14">
    <source>
        <dbReference type="PIRNR" id="PIRNR006135"/>
    </source>
</evidence>
<dbReference type="GO" id="GO:0043752">
    <property type="term" value="F:adenosylcobinamide kinase activity"/>
    <property type="evidence" value="ECO:0007669"/>
    <property type="project" value="UniProtKB-EC"/>
</dbReference>
<dbReference type="SUPFAM" id="SSF52540">
    <property type="entry name" value="P-loop containing nucleoside triphosphate hydrolases"/>
    <property type="match status" value="1"/>
</dbReference>
<dbReference type="InterPro" id="IPR027417">
    <property type="entry name" value="P-loop_NTPase"/>
</dbReference>
<feature type="active site" description="GMP-histidine intermediate" evidence="15">
    <location>
        <position position="58"/>
    </location>
</feature>
<dbReference type="EC" id="2.7.1.156" evidence="14"/>
<keyword evidence="12 14" id="KW-0067">ATP-binding</keyword>
<comment type="catalytic activity">
    <reaction evidence="3">
        <text>adenosylcob(III)inamide + GTP = adenosylcob(III)inamide phosphate + GDP + H(+)</text>
        <dbReference type="Rhea" id="RHEA:15765"/>
        <dbReference type="ChEBI" id="CHEBI:2480"/>
        <dbReference type="ChEBI" id="CHEBI:15378"/>
        <dbReference type="ChEBI" id="CHEBI:37565"/>
        <dbReference type="ChEBI" id="CHEBI:58189"/>
        <dbReference type="ChEBI" id="CHEBI:58502"/>
        <dbReference type="EC" id="2.7.1.156"/>
    </reaction>
</comment>
<comment type="catalytic activity">
    <reaction evidence="1 14">
        <text>adenosylcob(III)inamide + ATP = adenosylcob(III)inamide phosphate + ADP + H(+)</text>
        <dbReference type="Rhea" id="RHEA:15769"/>
        <dbReference type="ChEBI" id="CHEBI:2480"/>
        <dbReference type="ChEBI" id="CHEBI:15378"/>
        <dbReference type="ChEBI" id="CHEBI:30616"/>
        <dbReference type="ChEBI" id="CHEBI:58502"/>
        <dbReference type="ChEBI" id="CHEBI:456216"/>
        <dbReference type="EC" id="2.7.1.156"/>
    </reaction>
</comment>
<feature type="binding site" evidence="16">
    <location>
        <begin position="17"/>
        <end position="24"/>
    </location>
    <ligand>
        <name>GTP</name>
        <dbReference type="ChEBI" id="CHEBI:37565"/>
    </ligand>
</feature>
<keyword evidence="11 14" id="KW-0418">Kinase</keyword>
<accession>A0A7W4IXD8</accession>
<dbReference type="InterPro" id="IPR003203">
    <property type="entry name" value="CobU/CobP"/>
</dbReference>
<keyword evidence="17" id="KW-0548">Nucleotidyltransferase</keyword>
<comment type="caution">
    <text evidence="17">The sequence shown here is derived from an EMBL/GenBank/DDBJ whole genome shotgun (WGS) entry which is preliminary data.</text>
</comment>
<dbReference type="Proteomes" id="UP000577891">
    <property type="component" value="Unassembled WGS sequence"/>
</dbReference>
<comment type="similarity">
    <text evidence="7 14">Belongs to the CobU/CobP family.</text>
</comment>
<evidence type="ECO:0000256" key="16">
    <source>
        <dbReference type="PIRSR" id="PIRSR006135-2"/>
    </source>
</evidence>
<gene>
    <name evidence="17" type="primary">cobU</name>
    <name evidence="17" type="ORF">HLH35_01435</name>
</gene>
<feature type="binding site" evidence="16">
    <location>
        <position position="90"/>
    </location>
    <ligand>
        <name>GTP</name>
        <dbReference type="ChEBI" id="CHEBI:37565"/>
    </ligand>
</feature>
<dbReference type="PANTHER" id="PTHR34848">
    <property type="match status" value="1"/>
</dbReference>
<evidence type="ECO:0000256" key="4">
    <source>
        <dbReference type="ARBA" id="ARBA00003889"/>
    </source>
</evidence>
<evidence type="ECO:0000256" key="13">
    <source>
        <dbReference type="ARBA" id="ARBA00023134"/>
    </source>
</evidence>
<feature type="binding site" evidence="16">
    <location>
        <begin position="59"/>
        <end position="62"/>
    </location>
    <ligand>
        <name>GTP</name>
        <dbReference type="ChEBI" id="CHEBI:37565"/>
    </ligand>
</feature>
<evidence type="ECO:0000256" key="12">
    <source>
        <dbReference type="ARBA" id="ARBA00022840"/>
    </source>
</evidence>
<feature type="binding site" evidence="16">
    <location>
        <position position="70"/>
    </location>
    <ligand>
        <name>GTP</name>
        <dbReference type="ChEBI" id="CHEBI:37565"/>
    </ligand>
</feature>
<organism evidence="17 18">
    <name type="scientific">Gluconacetobacter asukensis</name>
    <dbReference type="NCBI Taxonomy" id="1017181"/>
    <lineage>
        <taxon>Bacteria</taxon>
        <taxon>Pseudomonadati</taxon>
        <taxon>Pseudomonadota</taxon>
        <taxon>Alphaproteobacteria</taxon>
        <taxon>Acetobacterales</taxon>
        <taxon>Acetobacteraceae</taxon>
        <taxon>Gluconacetobacter</taxon>
    </lineage>
</organism>
<dbReference type="PIRSF" id="PIRSF006135">
    <property type="entry name" value="CobU"/>
    <property type="match status" value="1"/>
</dbReference>
<evidence type="ECO:0000256" key="1">
    <source>
        <dbReference type="ARBA" id="ARBA00000312"/>
    </source>
</evidence>
<keyword evidence="18" id="KW-1185">Reference proteome</keyword>